<dbReference type="PANTHER" id="PTHR43483:SF3">
    <property type="entry name" value="MEMBRANE TRANSPORTER PROTEIN HI_0806-RELATED"/>
    <property type="match status" value="1"/>
</dbReference>
<dbReference type="RefSeq" id="WP_376948431.1">
    <property type="nucleotide sequence ID" value="NZ_CP171449.1"/>
</dbReference>
<proteinExistence type="inferred from homology"/>
<evidence type="ECO:0000256" key="1">
    <source>
        <dbReference type="ARBA" id="ARBA00004141"/>
    </source>
</evidence>
<keyword evidence="5 6" id="KW-0472">Membrane</keyword>
<reference evidence="7 8" key="1">
    <citation type="submission" date="2024-09" db="EMBL/GenBank/DDBJ databases">
        <authorList>
            <person name="Sun Q."/>
            <person name="Mori K."/>
        </authorList>
    </citation>
    <scope>NUCLEOTIDE SEQUENCE [LARGE SCALE GENOMIC DNA]</scope>
    <source>
        <strain evidence="7 8">NCAIM B.01794</strain>
    </source>
</reference>
<evidence type="ECO:0000313" key="7">
    <source>
        <dbReference type="EMBL" id="MFC0711580.1"/>
    </source>
</evidence>
<evidence type="ECO:0000256" key="5">
    <source>
        <dbReference type="ARBA" id="ARBA00023136"/>
    </source>
</evidence>
<feature type="transmembrane region" description="Helical" evidence="6">
    <location>
        <begin position="49"/>
        <end position="71"/>
    </location>
</feature>
<organism evidence="7 8">
    <name type="scientific">Azorhizophilus paspali</name>
    <name type="common">Azotobacter paspali</name>
    <dbReference type="NCBI Taxonomy" id="69963"/>
    <lineage>
        <taxon>Bacteria</taxon>
        <taxon>Pseudomonadati</taxon>
        <taxon>Pseudomonadota</taxon>
        <taxon>Gammaproteobacteria</taxon>
        <taxon>Pseudomonadales</taxon>
        <taxon>Pseudomonadaceae</taxon>
        <taxon>Azorhizophilus</taxon>
    </lineage>
</organism>
<evidence type="ECO:0000256" key="3">
    <source>
        <dbReference type="ARBA" id="ARBA00022692"/>
    </source>
</evidence>
<dbReference type="InterPro" id="IPR002781">
    <property type="entry name" value="TM_pro_TauE-like"/>
</dbReference>
<keyword evidence="8" id="KW-1185">Reference proteome</keyword>
<feature type="transmembrane region" description="Helical" evidence="6">
    <location>
        <begin position="7"/>
        <end position="37"/>
    </location>
</feature>
<sequence>MTIELSLGIFFVAGLVGGLLLGLIGVGMALITVPLLIMALPMFGFDPEYAPLVALATSMAVVSVGSVSSVLSHNKLGNVDWSIVRIVVPASLIGVGLGSLSIDLFSGTLLKWLFCIFLSIIAARMLLPTKKKTANDAIDTTAPWVYRSAGGLIGIAGSLIGAGGGVFMVPFLNRIGHAQGGGHLHHHRPAGHGFRRHRARQPEQCAGGFNSLI</sequence>
<dbReference type="PANTHER" id="PTHR43483">
    <property type="entry name" value="MEMBRANE TRANSPORTER PROTEIN HI_0806-RELATED"/>
    <property type="match status" value="1"/>
</dbReference>
<comment type="caution">
    <text evidence="7">The sequence shown here is derived from an EMBL/GenBank/DDBJ whole genome shotgun (WGS) entry which is preliminary data.</text>
</comment>
<comment type="subcellular location">
    <subcellularLocation>
        <location evidence="6">Cell membrane</location>
        <topology evidence="6">Multi-pass membrane protein</topology>
    </subcellularLocation>
    <subcellularLocation>
        <location evidence="1">Membrane</location>
        <topology evidence="1">Multi-pass membrane protein</topology>
    </subcellularLocation>
</comment>
<feature type="transmembrane region" description="Helical" evidence="6">
    <location>
        <begin position="148"/>
        <end position="172"/>
    </location>
</feature>
<keyword evidence="4 6" id="KW-1133">Transmembrane helix</keyword>
<dbReference type="EMBL" id="JBHLSS010000125">
    <property type="protein sequence ID" value="MFC0711580.1"/>
    <property type="molecule type" value="Genomic_DNA"/>
</dbReference>
<keyword evidence="6" id="KW-1003">Cell membrane</keyword>
<evidence type="ECO:0000256" key="6">
    <source>
        <dbReference type="RuleBase" id="RU363041"/>
    </source>
</evidence>
<accession>A0ABV6STE9</accession>
<feature type="transmembrane region" description="Helical" evidence="6">
    <location>
        <begin position="83"/>
        <end position="102"/>
    </location>
</feature>
<evidence type="ECO:0000256" key="2">
    <source>
        <dbReference type="ARBA" id="ARBA00009142"/>
    </source>
</evidence>
<name>A0ABV6STE9_AZOPA</name>
<protein>
    <recommendedName>
        <fullName evidence="6">Probable membrane transporter protein</fullName>
    </recommendedName>
</protein>
<evidence type="ECO:0000256" key="4">
    <source>
        <dbReference type="ARBA" id="ARBA00022989"/>
    </source>
</evidence>
<dbReference type="Pfam" id="PF01925">
    <property type="entry name" value="TauE"/>
    <property type="match status" value="1"/>
</dbReference>
<evidence type="ECO:0000313" key="8">
    <source>
        <dbReference type="Proteomes" id="UP001589891"/>
    </source>
</evidence>
<keyword evidence="3 6" id="KW-0812">Transmembrane</keyword>
<comment type="similarity">
    <text evidence="2 6">Belongs to the 4-toluene sulfonate uptake permease (TSUP) (TC 2.A.102) family.</text>
</comment>
<dbReference type="Proteomes" id="UP001589891">
    <property type="component" value="Unassembled WGS sequence"/>
</dbReference>
<gene>
    <name evidence="7" type="ORF">ACFFGX_19210</name>
</gene>
<feature type="transmembrane region" description="Helical" evidence="6">
    <location>
        <begin position="108"/>
        <end position="127"/>
    </location>
</feature>